<sequence>MRGEFGMELIISYLDDVAKYPTMNVEEQRATILRIKELVELVQERIKQAPMHKRCNSGGRKSQKGGQKLDSHHKTEVKKIEENNQADGYDGDHEYAPGVVSESSGEELDMEAEKEFGILGFGTTGEQEKQLNTSKEDRSAAVIPLVDPIEGEIPKPGRDAAKGRWAMTHYNEVPTPKVRKNGTAIWAYNCKWCCAPCNVPRTAGTMKWDEETTNRKNFTKSNFISHIEKRCRLVPKDQKFFDDAKAQAFSKSAEVDSNWVVSGVPLTQREFNSSLAKAVVRDNHSMTFGEGDGMIEFFQKIVPDIRLPTHQTLTRHLYRLFDLLSAKVRDNLKAVERHAISTDAWSSKNSVYSLAGIIVFFIDNYWHLRELVIDVINLDADHSGHRMGGLVYGALKAKDAAHRAIACVTDNASVNSVMNNTLAARIRAHSNVHAHGKTMSFTCVSHAIHLTCTDLLSHLGVIEPGDHFSEVKGIELEDDDDTLDPELDPNLVLDAESDSELENDLLEEIVPELSIEEEMRSTKHASLSHKSSCVASNVIWLGAGAEEFALLGSPKAMTMDISG</sequence>
<evidence type="ECO:0000256" key="5">
    <source>
        <dbReference type="ARBA" id="ARBA00023242"/>
    </source>
</evidence>
<evidence type="ECO:0000256" key="2">
    <source>
        <dbReference type="ARBA" id="ARBA00022723"/>
    </source>
</evidence>
<feature type="compositionally biased region" description="Low complexity" evidence="6">
    <location>
        <begin position="57"/>
        <end position="66"/>
    </location>
</feature>
<gene>
    <name evidence="7" type="ORF">RDB_LOCUS177726</name>
</gene>
<dbReference type="PANTHER" id="PTHR46481">
    <property type="entry name" value="ZINC FINGER BED DOMAIN-CONTAINING PROTEIN 4"/>
    <property type="match status" value="1"/>
</dbReference>
<proteinExistence type="predicted"/>
<dbReference type="AlphaFoldDB" id="A0A8H3DN69"/>
<evidence type="ECO:0000313" key="8">
    <source>
        <dbReference type="Proteomes" id="UP000663853"/>
    </source>
</evidence>
<dbReference type="InterPro" id="IPR052035">
    <property type="entry name" value="ZnF_BED_domain_contain"/>
</dbReference>
<feature type="region of interest" description="Disordered" evidence="6">
    <location>
        <begin position="49"/>
        <end position="105"/>
    </location>
</feature>
<evidence type="ECO:0000256" key="4">
    <source>
        <dbReference type="ARBA" id="ARBA00022833"/>
    </source>
</evidence>
<comment type="subcellular location">
    <subcellularLocation>
        <location evidence="1">Nucleus</location>
    </subcellularLocation>
</comment>
<accession>A0A8H3DN69</accession>
<organism evidence="7 8">
    <name type="scientific">Rhizoctonia solani</name>
    <dbReference type="NCBI Taxonomy" id="456999"/>
    <lineage>
        <taxon>Eukaryota</taxon>
        <taxon>Fungi</taxon>
        <taxon>Dikarya</taxon>
        <taxon>Basidiomycota</taxon>
        <taxon>Agaricomycotina</taxon>
        <taxon>Agaricomycetes</taxon>
        <taxon>Cantharellales</taxon>
        <taxon>Ceratobasidiaceae</taxon>
        <taxon>Rhizoctonia</taxon>
    </lineage>
</organism>
<evidence type="ECO:0000256" key="3">
    <source>
        <dbReference type="ARBA" id="ARBA00022771"/>
    </source>
</evidence>
<evidence type="ECO:0000256" key="1">
    <source>
        <dbReference type="ARBA" id="ARBA00004123"/>
    </source>
</evidence>
<keyword evidence="3" id="KW-0863">Zinc-finger</keyword>
<dbReference type="EMBL" id="CAJMXA010004132">
    <property type="protein sequence ID" value="CAE6535482.1"/>
    <property type="molecule type" value="Genomic_DNA"/>
</dbReference>
<reference evidence="7" key="1">
    <citation type="submission" date="2021-01" db="EMBL/GenBank/DDBJ databases">
        <authorList>
            <person name="Kaushik A."/>
        </authorList>
    </citation>
    <scope>NUCLEOTIDE SEQUENCE</scope>
    <source>
        <strain evidence="7">AG6-10EEA</strain>
    </source>
</reference>
<dbReference type="GO" id="GO:0005634">
    <property type="term" value="C:nucleus"/>
    <property type="evidence" value="ECO:0007669"/>
    <property type="project" value="UniProtKB-SubCell"/>
</dbReference>
<feature type="compositionally biased region" description="Basic and acidic residues" evidence="6">
    <location>
        <begin position="67"/>
        <end position="82"/>
    </location>
</feature>
<keyword evidence="2" id="KW-0479">Metal-binding</keyword>
<dbReference type="GO" id="GO:0008270">
    <property type="term" value="F:zinc ion binding"/>
    <property type="evidence" value="ECO:0007669"/>
    <property type="project" value="UniProtKB-KW"/>
</dbReference>
<keyword evidence="4" id="KW-0862">Zinc</keyword>
<evidence type="ECO:0000313" key="7">
    <source>
        <dbReference type="EMBL" id="CAE6535482.1"/>
    </source>
</evidence>
<dbReference type="InterPro" id="IPR012337">
    <property type="entry name" value="RNaseH-like_sf"/>
</dbReference>
<dbReference type="SUPFAM" id="SSF53098">
    <property type="entry name" value="Ribonuclease H-like"/>
    <property type="match status" value="1"/>
</dbReference>
<dbReference type="PANTHER" id="PTHR46481:SF10">
    <property type="entry name" value="ZINC FINGER BED DOMAIN-CONTAINING PROTEIN 39"/>
    <property type="match status" value="1"/>
</dbReference>
<dbReference type="Proteomes" id="UP000663853">
    <property type="component" value="Unassembled WGS sequence"/>
</dbReference>
<keyword evidence="5" id="KW-0539">Nucleus</keyword>
<comment type="caution">
    <text evidence="7">The sequence shown here is derived from an EMBL/GenBank/DDBJ whole genome shotgun (WGS) entry which is preliminary data.</text>
</comment>
<name>A0A8H3DN69_9AGAM</name>
<protein>
    <submittedName>
        <fullName evidence="7">Uncharacterized protein</fullName>
    </submittedName>
</protein>
<evidence type="ECO:0000256" key="6">
    <source>
        <dbReference type="SAM" id="MobiDB-lite"/>
    </source>
</evidence>